<reference evidence="3 5" key="2">
    <citation type="submission" date="2019-06" db="EMBL/GenBank/DDBJ databases">
        <title>A Diverse Panel of Clinical Acinetobacter baumannii for Research Use.</title>
        <authorList>
            <person name="Mcgann P."/>
            <person name="Snesrud E."/>
            <person name="Galac M.R."/>
        </authorList>
    </citation>
    <scope>NUCLEOTIDE SEQUENCE [LARGE SCALE GENOMIC DNA]</scope>
    <source>
        <strain evidence="3 5">MRSN14237</strain>
    </source>
</reference>
<evidence type="ECO:0000256" key="1">
    <source>
        <dbReference type="SAM" id="Phobius"/>
    </source>
</evidence>
<keyword evidence="1" id="KW-0812">Transmembrane</keyword>
<dbReference type="Proteomes" id="UP000315888">
    <property type="component" value="Unassembled WGS sequence"/>
</dbReference>
<dbReference type="EMBL" id="NGKM01000014">
    <property type="protein sequence ID" value="OWK66026.1"/>
    <property type="molecule type" value="Genomic_DNA"/>
</dbReference>
<dbReference type="EMBL" id="VHGY01000036">
    <property type="protein sequence ID" value="TPU62365.1"/>
    <property type="molecule type" value="Genomic_DNA"/>
</dbReference>
<keyword evidence="1" id="KW-0472">Membrane</keyword>
<dbReference type="AlphaFoldDB" id="A0A246A049"/>
<reference evidence="2 4" key="1">
    <citation type="submission" date="2017-05" db="EMBL/GenBank/DDBJ databases">
        <title>Draft genome sequence of MDR A. baumannii AB360.</title>
        <authorList>
            <person name="Wareham D.W."/>
            <person name="Bean D.C."/>
        </authorList>
    </citation>
    <scope>NUCLEOTIDE SEQUENCE [LARGE SCALE GENOMIC DNA]</scope>
    <source>
        <strain evidence="2 4">AB360</strain>
    </source>
</reference>
<dbReference type="Proteomes" id="UP000197394">
    <property type="component" value="Unassembled WGS sequence"/>
</dbReference>
<evidence type="ECO:0000313" key="3">
    <source>
        <dbReference type="EMBL" id="TPU62365.1"/>
    </source>
</evidence>
<protein>
    <submittedName>
        <fullName evidence="3">Uncharacterized protein</fullName>
    </submittedName>
</protein>
<sequence>MNIKNLPLYFASFVSILPLMGITFIVYKMHVILENPSFNLLPKILVIFVLVLPFSFCLYIIFSIYIFVIKKRVNL</sequence>
<organism evidence="3 5">
    <name type="scientific">Acinetobacter baumannii</name>
    <dbReference type="NCBI Taxonomy" id="470"/>
    <lineage>
        <taxon>Bacteria</taxon>
        <taxon>Pseudomonadati</taxon>
        <taxon>Pseudomonadota</taxon>
        <taxon>Gammaproteobacteria</taxon>
        <taxon>Moraxellales</taxon>
        <taxon>Moraxellaceae</taxon>
        <taxon>Acinetobacter</taxon>
        <taxon>Acinetobacter calcoaceticus/baumannii complex</taxon>
    </lineage>
</organism>
<gene>
    <name evidence="2" type="ORF">CBE85_13575</name>
    <name evidence="3" type="ORF">FJU42_13960</name>
</gene>
<keyword evidence="1" id="KW-1133">Transmembrane helix</keyword>
<evidence type="ECO:0000313" key="5">
    <source>
        <dbReference type="Proteomes" id="UP000315888"/>
    </source>
</evidence>
<feature type="transmembrane region" description="Helical" evidence="1">
    <location>
        <begin position="7"/>
        <end position="27"/>
    </location>
</feature>
<comment type="caution">
    <text evidence="3">The sequence shown here is derived from an EMBL/GenBank/DDBJ whole genome shotgun (WGS) entry which is preliminary data.</text>
</comment>
<evidence type="ECO:0000313" key="4">
    <source>
        <dbReference type="Proteomes" id="UP000197394"/>
    </source>
</evidence>
<accession>A0A246A049</accession>
<name>A0A246A049_ACIBA</name>
<feature type="transmembrane region" description="Helical" evidence="1">
    <location>
        <begin position="47"/>
        <end position="69"/>
    </location>
</feature>
<evidence type="ECO:0000313" key="2">
    <source>
        <dbReference type="EMBL" id="OWK66026.1"/>
    </source>
</evidence>
<proteinExistence type="predicted"/>